<dbReference type="GO" id="GO:0005886">
    <property type="term" value="C:plasma membrane"/>
    <property type="evidence" value="ECO:0007669"/>
    <property type="project" value="TreeGrafter"/>
</dbReference>
<dbReference type="GO" id="GO:0098542">
    <property type="term" value="P:defense response to other organism"/>
    <property type="evidence" value="ECO:0007669"/>
    <property type="project" value="InterPro"/>
</dbReference>
<dbReference type="PANTHER" id="PTHR31234">
    <property type="entry name" value="LATE EMBRYOGENESIS ABUNDANT (LEA) HYDROXYPROLINE-RICH GLYCOPROTEIN FAMILY"/>
    <property type="match status" value="1"/>
</dbReference>
<evidence type="ECO:0000256" key="6">
    <source>
        <dbReference type="SAM" id="Phobius"/>
    </source>
</evidence>
<proteinExistence type="predicted"/>
<dbReference type="Pfam" id="PF03168">
    <property type="entry name" value="LEA_2"/>
    <property type="match status" value="1"/>
</dbReference>
<keyword evidence="2 6" id="KW-0812">Transmembrane</keyword>
<evidence type="ECO:0000256" key="1">
    <source>
        <dbReference type="ARBA" id="ARBA00004167"/>
    </source>
</evidence>
<organism evidence="8 9">
    <name type="scientific">Abrus precatorius</name>
    <name type="common">Indian licorice</name>
    <name type="synonym">Glycine abrus</name>
    <dbReference type="NCBI Taxonomy" id="3816"/>
    <lineage>
        <taxon>Eukaryota</taxon>
        <taxon>Viridiplantae</taxon>
        <taxon>Streptophyta</taxon>
        <taxon>Embryophyta</taxon>
        <taxon>Tracheophyta</taxon>
        <taxon>Spermatophyta</taxon>
        <taxon>Magnoliopsida</taxon>
        <taxon>eudicotyledons</taxon>
        <taxon>Gunneridae</taxon>
        <taxon>Pentapetalae</taxon>
        <taxon>rosids</taxon>
        <taxon>fabids</taxon>
        <taxon>Fabales</taxon>
        <taxon>Fabaceae</taxon>
        <taxon>Papilionoideae</taxon>
        <taxon>50 kb inversion clade</taxon>
        <taxon>NPAAA clade</taxon>
        <taxon>indigoferoid/millettioid clade</taxon>
        <taxon>Abreae</taxon>
        <taxon>Abrus</taxon>
    </lineage>
</organism>
<keyword evidence="4 6" id="KW-0472">Membrane</keyword>
<dbReference type="PANTHER" id="PTHR31234:SF36">
    <property type="entry name" value="CHAPERONIN CPN60-LIKE PROTEIN"/>
    <property type="match status" value="1"/>
</dbReference>
<feature type="transmembrane region" description="Helical" evidence="6">
    <location>
        <begin position="53"/>
        <end position="79"/>
    </location>
</feature>
<dbReference type="Proteomes" id="UP000694853">
    <property type="component" value="Unplaced"/>
</dbReference>
<evidence type="ECO:0000256" key="3">
    <source>
        <dbReference type="ARBA" id="ARBA00022989"/>
    </source>
</evidence>
<dbReference type="OrthoDB" id="777167at2759"/>
<name>A0A8B8JWK7_ABRPR</name>
<dbReference type="GeneID" id="113849878"/>
<dbReference type="AlphaFoldDB" id="A0A8B8JWK7"/>
<feature type="compositionally biased region" description="Polar residues" evidence="5">
    <location>
        <begin position="19"/>
        <end position="29"/>
    </location>
</feature>
<evidence type="ECO:0000259" key="7">
    <source>
        <dbReference type="Pfam" id="PF03168"/>
    </source>
</evidence>
<reference evidence="8" key="1">
    <citation type="journal article" date="2019" name="Toxins">
        <title>Detection of Abrin-Like and Prepropulchellin-Like Toxin Genes and Transcripts Using Whole Genome Sequencing and Full-Length Transcript Sequencing of Abrus precatorius.</title>
        <authorList>
            <person name="Hovde B.T."/>
            <person name="Daligault H.E."/>
            <person name="Hanschen E.R."/>
            <person name="Kunde Y.A."/>
            <person name="Johnson M.B."/>
            <person name="Starkenburg S.R."/>
            <person name="Johnson S.L."/>
        </authorList>
    </citation>
    <scope>NUCLEOTIDE SEQUENCE [LARGE SCALE GENOMIC DNA]</scope>
</reference>
<gene>
    <name evidence="9" type="primary">LOC113849878</name>
</gene>
<keyword evidence="3 6" id="KW-1133">Transmembrane helix</keyword>
<evidence type="ECO:0000256" key="4">
    <source>
        <dbReference type="ARBA" id="ARBA00023136"/>
    </source>
</evidence>
<accession>A0A8B8JWK7</accession>
<protein>
    <submittedName>
        <fullName evidence="9">NDR1/HIN1-like protein 6</fullName>
    </submittedName>
</protein>
<sequence length="251" mass="27174">MTDRVHPSAKPTANGGGATTNPPTKSQLYGATRPTYRPPPHHRRSSRGFCCSLCLCLFLTLLSLLLLLGGAATLLYFLYRPHPPSFSLTSLNLSSLNLTSSSTLTSNFNLTLSTTNPNNKIIFFYHPTTVSILSGDLAVAQGTIPSFQHREKNTTLLQASVASIDEAVESDVAMELKQSLKSKNGLALKVELETKVEAKMGVLKTPRVGLRVLCDGIDVTLPAGEKPAMASTANTQCKVDVRFKLWKWTLG</sequence>
<comment type="subcellular location">
    <subcellularLocation>
        <location evidence="1">Membrane</location>
        <topology evidence="1">Single-pass membrane protein</topology>
    </subcellularLocation>
</comment>
<evidence type="ECO:0000256" key="5">
    <source>
        <dbReference type="SAM" id="MobiDB-lite"/>
    </source>
</evidence>
<dbReference type="InterPro" id="IPR004864">
    <property type="entry name" value="LEA_2"/>
</dbReference>
<dbReference type="InterPro" id="IPR044839">
    <property type="entry name" value="NDR1-like"/>
</dbReference>
<dbReference type="RefSeq" id="XP_027335897.1">
    <property type="nucleotide sequence ID" value="XM_027480096.1"/>
</dbReference>
<feature type="domain" description="Late embryogenesis abundant protein LEA-2 subgroup" evidence="7">
    <location>
        <begin position="111"/>
        <end position="212"/>
    </location>
</feature>
<dbReference type="KEGG" id="aprc:113849878"/>
<reference evidence="9" key="2">
    <citation type="submission" date="2025-08" db="UniProtKB">
        <authorList>
            <consortium name="RefSeq"/>
        </authorList>
    </citation>
    <scope>IDENTIFICATION</scope>
    <source>
        <tissue evidence="9">Young leaves</tissue>
    </source>
</reference>
<evidence type="ECO:0000313" key="9">
    <source>
        <dbReference type="RefSeq" id="XP_027335897.1"/>
    </source>
</evidence>
<feature type="region of interest" description="Disordered" evidence="5">
    <location>
        <begin position="1"/>
        <end position="40"/>
    </location>
</feature>
<keyword evidence="8" id="KW-1185">Reference proteome</keyword>
<evidence type="ECO:0000256" key="2">
    <source>
        <dbReference type="ARBA" id="ARBA00022692"/>
    </source>
</evidence>
<evidence type="ECO:0000313" key="8">
    <source>
        <dbReference type="Proteomes" id="UP000694853"/>
    </source>
</evidence>